<comment type="caution">
    <text evidence="2">The sequence shown here is derived from an EMBL/GenBank/DDBJ whole genome shotgun (WGS) entry which is preliminary data.</text>
</comment>
<keyword evidence="1" id="KW-0472">Membrane</keyword>
<keyword evidence="3" id="KW-1185">Reference proteome</keyword>
<dbReference type="InterPro" id="IPR046548">
    <property type="entry name" value="DUF6804"/>
</dbReference>
<name>A0A443YMA6_9SPHI</name>
<sequence>MKALFVFCGICCFMALAKWPIEYYTFLRIVVSLGAIAAIYRFLIQKDHWWAIIFGIILFLFNPILPIYLYRKSLWMPLDIIVGLLFYALAFLKKKEINITKSPAKATPAKIHTRDRIISPKKSNP</sequence>
<dbReference type="EMBL" id="SAYW01000006">
    <property type="protein sequence ID" value="RWU04880.1"/>
    <property type="molecule type" value="Genomic_DNA"/>
</dbReference>
<accession>A0A443YMA6</accession>
<dbReference type="RefSeq" id="WP_128353384.1">
    <property type="nucleotide sequence ID" value="NZ_QMHN01000006.1"/>
</dbReference>
<keyword evidence="1" id="KW-1133">Transmembrane helix</keyword>
<dbReference type="Proteomes" id="UP000284120">
    <property type="component" value="Unassembled WGS sequence"/>
</dbReference>
<feature type="transmembrane region" description="Helical" evidence="1">
    <location>
        <begin position="74"/>
        <end position="92"/>
    </location>
</feature>
<organism evidence="2 3">
    <name type="scientific">Pedobacter chitinilyticus</name>
    <dbReference type="NCBI Taxonomy" id="2233776"/>
    <lineage>
        <taxon>Bacteria</taxon>
        <taxon>Pseudomonadati</taxon>
        <taxon>Bacteroidota</taxon>
        <taxon>Sphingobacteriia</taxon>
        <taxon>Sphingobacteriales</taxon>
        <taxon>Sphingobacteriaceae</taxon>
        <taxon>Pedobacter</taxon>
    </lineage>
</organism>
<evidence type="ECO:0000313" key="3">
    <source>
        <dbReference type="Proteomes" id="UP000284120"/>
    </source>
</evidence>
<evidence type="ECO:0000256" key="1">
    <source>
        <dbReference type="SAM" id="Phobius"/>
    </source>
</evidence>
<feature type="transmembrane region" description="Helical" evidence="1">
    <location>
        <begin position="49"/>
        <end position="68"/>
    </location>
</feature>
<dbReference type="AlphaFoldDB" id="A0A443YMA6"/>
<keyword evidence="1" id="KW-0812">Transmembrane</keyword>
<proteinExistence type="predicted"/>
<dbReference type="Pfam" id="PF20619">
    <property type="entry name" value="DUF6804"/>
    <property type="match status" value="1"/>
</dbReference>
<reference evidence="2 3" key="1">
    <citation type="submission" date="2018-06" db="EMBL/GenBank/DDBJ databases">
        <title>Pedobacter endophyticus sp. nov., an endophytic bacterium isolated from a leaf of Triticum aestivum.</title>
        <authorList>
            <person name="Zhang L."/>
        </authorList>
    </citation>
    <scope>NUCLEOTIDE SEQUENCE [LARGE SCALE GENOMIC DNA]</scope>
    <source>
        <strain evidence="2 3">CM134L-2</strain>
    </source>
</reference>
<dbReference type="OrthoDB" id="1123420at2"/>
<evidence type="ECO:0000313" key="2">
    <source>
        <dbReference type="EMBL" id="RWU04880.1"/>
    </source>
</evidence>
<protein>
    <submittedName>
        <fullName evidence="2">Uncharacterized protein</fullName>
    </submittedName>
</protein>
<gene>
    <name evidence="2" type="ORF">DPV69_17100</name>
</gene>
<feature type="transmembrane region" description="Helical" evidence="1">
    <location>
        <begin position="27"/>
        <end position="44"/>
    </location>
</feature>